<dbReference type="InterPro" id="IPR015510">
    <property type="entry name" value="PGRP"/>
</dbReference>
<feature type="domain" description="N-acetylmuramoyl-L-alanine amidase" evidence="4">
    <location>
        <begin position="282"/>
        <end position="446"/>
    </location>
</feature>
<dbReference type="RefSeq" id="WP_258372558.1">
    <property type="nucleotide sequence ID" value="NZ_JACIBU010000001.1"/>
</dbReference>
<dbReference type="GO" id="GO:0008745">
    <property type="term" value="F:N-acetylmuramoyl-L-alanine amidase activity"/>
    <property type="evidence" value="ECO:0007669"/>
    <property type="project" value="InterPro"/>
</dbReference>
<organism evidence="6 7">
    <name type="scientific">Modestobacter versicolor</name>
    <dbReference type="NCBI Taxonomy" id="429133"/>
    <lineage>
        <taxon>Bacteria</taxon>
        <taxon>Bacillati</taxon>
        <taxon>Actinomycetota</taxon>
        <taxon>Actinomycetes</taxon>
        <taxon>Geodermatophilales</taxon>
        <taxon>Geodermatophilaceae</taxon>
        <taxon>Modestobacter</taxon>
    </lineage>
</organism>
<evidence type="ECO:0000259" key="4">
    <source>
        <dbReference type="SMART" id="SM00644"/>
    </source>
</evidence>
<dbReference type="EMBL" id="JACIBU010000001">
    <property type="protein sequence ID" value="MBB3678231.1"/>
    <property type="molecule type" value="Genomic_DNA"/>
</dbReference>
<dbReference type="PANTHER" id="PTHR11022">
    <property type="entry name" value="PEPTIDOGLYCAN RECOGNITION PROTEIN"/>
    <property type="match status" value="1"/>
</dbReference>
<feature type="domain" description="Peptidoglycan recognition protein family" evidence="5">
    <location>
        <begin position="269"/>
        <end position="417"/>
    </location>
</feature>
<comment type="similarity">
    <text evidence="1">Belongs to the N-acetylmuramoyl-L-alanine amidase 2 family.</text>
</comment>
<proteinExistence type="inferred from homology"/>
<dbReference type="InterPro" id="IPR002502">
    <property type="entry name" value="Amidase_domain"/>
</dbReference>
<dbReference type="AlphaFoldDB" id="A0A839YAX5"/>
<reference evidence="6 7" key="1">
    <citation type="submission" date="2020-08" db="EMBL/GenBank/DDBJ databases">
        <title>Sequencing the genomes of 1000 actinobacteria strains.</title>
        <authorList>
            <person name="Klenk H.-P."/>
        </authorList>
    </citation>
    <scope>NUCLEOTIDE SEQUENCE [LARGE SCALE GENOMIC DNA]</scope>
    <source>
        <strain evidence="6 7">DSM 16678</strain>
    </source>
</reference>
<keyword evidence="3" id="KW-0732">Signal</keyword>
<evidence type="ECO:0000313" key="7">
    <source>
        <dbReference type="Proteomes" id="UP000580718"/>
    </source>
</evidence>
<dbReference type="GO" id="GO:0008270">
    <property type="term" value="F:zinc ion binding"/>
    <property type="evidence" value="ECO:0007669"/>
    <property type="project" value="InterPro"/>
</dbReference>
<dbReference type="PANTHER" id="PTHR11022:SF41">
    <property type="entry name" value="PEPTIDOGLYCAN-RECOGNITION PROTEIN LC-RELATED"/>
    <property type="match status" value="1"/>
</dbReference>
<dbReference type="GO" id="GO:0009253">
    <property type="term" value="P:peptidoglycan catabolic process"/>
    <property type="evidence" value="ECO:0007669"/>
    <property type="project" value="InterPro"/>
</dbReference>
<feature type="compositionally biased region" description="Low complexity" evidence="2">
    <location>
        <begin position="82"/>
        <end position="127"/>
    </location>
</feature>
<gene>
    <name evidence="6" type="ORF">FHX36_003966</name>
</gene>
<dbReference type="SMART" id="SM00701">
    <property type="entry name" value="PGRP"/>
    <property type="match status" value="1"/>
</dbReference>
<feature type="chain" id="PRO_5032486128" description="Peptidoglycan recognition protein family domain-containing protein" evidence="3">
    <location>
        <begin position="26"/>
        <end position="905"/>
    </location>
</feature>
<evidence type="ECO:0008006" key="8">
    <source>
        <dbReference type="Google" id="ProtNLM"/>
    </source>
</evidence>
<dbReference type="InterPro" id="IPR006619">
    <property type="entry name" value="PGRP_domain_met/bac"/>
</dbReference>
<evidence type="ECO:0000256" key="1">
    <source>
        <dbReference type="ARBA" id="ARBA00007553"/>
    </source>
</evidence>
<dbReference type="SUPFAM" id="SSF55846">
    <property type="entry name" value="N-acetylmuramoyl-L-alanine amidase-like"/>
    <property type="match status" value="1"/>
</dbReference>
<accession>A0A839YAX5</accession>
<feature type="signal peptide" evidence="3">
    <location>
        <begin position="1"/>
        <end position="25"/>
    </location>
</feature>
<dbReference type="Gene3D" id="3.40.80.10">
    <property type="entry name" value="Peptidoglycan recognition protein-like"/>
    <property type="match status" value="1"/>
</dbReference>
<evidence type="ECO:0000256" key="2">
    <source>
        <dbReference type="SAM" id="MobiDB-lite"/>
    </source>
</evidence>
<dbReference type="Proteomes" id="UP000580718">
    <property type="component" value="Unassembled WGS sequence"/>
</dbReference>
<sequence>MRRLIVGSVAFLAMTGTVLTLPVYAAPVPAPHPVETSIDEVELGSVVEPEGDAVVATDGVVQPDGVEESQAAGSAAPGTSQPATESAPADPSAAPSTAPTGDEPAGTSTPAETSSPASSAPASSGPASDEDVPTSGEELPGVPALTVSREDTDPFSAVGVTWRDDPSITDVQVQVRTQDEDGDWGEWGTLEADDIEQTESPKTEDLDVRGGTAPYWTGPARGIEVIVQGAGGAVPEDVSVALLDPGTSKADALPATGAKDEAHAGTSMPDVVSRAQWGADESIRTWGPEYAPTIKAATLHHTADGNGYTAAQVPAMMRSIFAYHSQTRGWGDIGYNVIVDKYGRIFEGRYGGLSSTVIGAHAGGFNTGTFGVSMLGNYAEVDTPQAMLDSVAAIIAWKLSLYGVDPKGTTQLTSGGGGTSKYGAGAVVTLPTVFAHRDVGSTTCPGQYAYNRMGQLRDMVGSRMAGSVGGSPVGNTEKLSISGSTVTVGGWTFDPDYPAGSIDVGMLVDGVTAAHFTASRTRADVAAAYPAAGQAHGFEGTFTLAKGVHNVCAVAVNAAPTGLNTWMRCQTMTSTPPPVPSTIPFGNVEAVSVAGRTLSARGWTIDPDAQTSALDVHVYVNDGWGGALLANGSRPDVAAVHPAAGPAHGFTWSTAVSAPGPYTVCIFAINKNAGASNPKLGCQTVTVPGTSWNPQGHADSATASGRSVSVSGWAVDLDTPTTPLAVHVYVDGGYAGQVTADRPRADVGALFPGTGTAHGFSGALDLAPGEHTICAYAINTGHGETNPSLGCHPVTVAAASWNPVGSLDDVIGSGGVIEVRGWVWDPDRAKAPSDVHLYVDGRWSEAMTAAGDRPDVAGAFPKAGAAHGYAASVSVPPGQHQVCAYGINSGHGTTNPLLGCRTVTG</sequence>
<dbReference type="InterPro" id="IPR036505">
    <property type="entry name" value="Amidase/PGRP_sf"/>
</dbReference>
<dbReference type="CDD" id="cd06583">
    <property type="entry name" value="PGRP"/>
    <property type="match status" value="1"/>
</dbReference>
<dbReference type="SMART" id="SM00644">
    <property type="entry name" value="Ami_2"/>
    <property type="match status" value="1"/>
</dbReference>
<evidence type="ECO:0000259" key="5">
    <source>
        <dbReference type="SMART" id="SM00701"/>
    </source>
</evidence>
<evidence type="ECO:0000313" key="6">
    <source>
        <dbReference type="EMBL" id="MBB3678231.1"/>
    </source>
</evidence>
<dbReference type="Pfam" id="PF01510">
    <property type="entry name" value="Amidase_2"/>
    <property type="match status" value="1"/>
</dbReference>
<name>A0A839YAX5_9ACTN</name>
<feature type="region of interest" description="Disordered" evidence="2">
    <location>
        <begin position="67"/>
        <end position="152"/>
    </location>
</feature>
<evidence type="ECO:0000256" key="3">
    <source>
        <dbReference type="SAM" id="SignalP"/>
    </source>
</evidence>
<comment type="caution">
    <text evidence="6">The sequence shown here is derived from an EMBL/GenBank/DDBJ whole genome shotgun (WGS) entry which is preliminary data.</text>
</comment>
<protein>
    <recommendedName>
        <fullName evidence="8">Peptidoglycan recognition protein family domain-containing protein</fullName>
    </recommendedName>
</protein>